<dbReference type="AlphaFoldDB" id="A0A183GVH1"/>
<sequence length="116" mass="12936">LNPGCFFREVLDLLSATADSPNRLAEYRKYSAIYGRFDAKRKPDKVVKDAGYHYAKASRKRGFDLLDSHSPPGSPTQSSPCPGDDNDEMDGVFASVAMKPSEEKRKKSDTVRVSYE</sequence>
<evidence type="ECO:0000313" key="4">
    <source>
        <dbReference type="WBParaSite" id="HPBE_0002669101-mRNA-1"/>
    </source>
</evidence>
<evidence type="ECO:0000259" key="2">
    <source>
        <dbReference type="Pfam" id="PF04905"/>
    </source>
</evidence>
<dbReference type="Pfam" id="PF04905">
    <property type="entry name" value="NCD2"/>
    <property type="match status" value="1"/>
</dbReference>
<dbReference type="Proteomes" id="UP000050761">
    <property type="component" value="Unassembled WGS sequence"/>
</dbReference>
<keyword evidence="3" id="KW-1185">Reference proteome</keyword>
<evidence type="ECO:0000313" key="3">
    <source>
        <dbReference type="Proteomes" id="UP000050761"/>
    </source>
</evidence>
<protein>
    <submittedName>
        <fullName evidence="4">NCD2 domain-containing protein</fullName>
    </submittedName>
</protein>
<proteinExistence type="predicted"/>
<dbReference type="GO" id="GO:0005634">
    <property type="term" value="C:nucleus"/>
    <property type="evidence" value="ECO:0007669"/>
    <property type="project" value="InterPro"/>
</dbReference>
<dbReference type="WBParaSite" id="HPBE_0002669101-mRNA-1">
    <property type="protein sequence ID" value="HPBE_0002669101-mRNA-1"/>
    <property type="gene ID" value="HPBE_0002669101"/>
</dbReference>
<evidence type="ECO:0000256" key="1">
    <source>
        <dbReference type="SAM" id="MobiDB-lite"/>
    </source>
</evidence>
<dbReference type="InterPro" id="IPR038398">
    <property type="entry name" value="NCD2_sf"/>
</dbReference>
<reference evidence="4" key="1">
    <citation type="submission" date="2019-09" db="UniProtKB">
        <authorList>
            <consortium name="WormBaseParasite"/>
        </authorList>
    </citation>
    <scope>IDENTIFICATION</scope>
</reference>
<feature type="compositionally biased region" description="Basic and acidic residues" evidence="1">
    <location>
        <begin position="100"/>
        <end position="116"/>
    </location>
</feature>
<dbReference type="GO" id="GO:0045892">
    <property type="term" value="P:negative regulation of DNA-templated transcription"/>
    <property type="evidence" value="ECO:0007669"/>
    <property type="project" value="InterPro"/>
</dbReference>
<feature type="region of interest" description="Disordered" evidence="1">
    <location>
        <begin position="62"/>
        <end position="116"/>
    </location>
</feature>
<feature type="domain" description="NAB co-repressor" evidence="2">
    <location>
        <begin position="8"/>
        <end position="46"/>
    </location>
</feature>
<dbReference type="Gene3D" id="1.20.120.2010">
    <property type="entry name" value="NAB conserved domain 2"/>
    <property type="match status" value="1"/>
</dbReference>
<name>A0A183GVH1_HELPZ</name>
<dbReference type="InterPro" id="IPR006989">
    <property type="entry name" value="NAB_co-repressor_dom"/>
</dbReference>
<accession>A0A183GVH1</accession>
<organism evidence="3 4">
    <name type="scientific">Heligmosomoides polygyrus</name>
    <name type="common">Parasitic roundworm</name>
    <dbReference type="NCBI Taxonomy" id="6339"/>
    <lineage>
        <taxon>Eukaryota</taxon>
        <taxon>Metazoa</taxon>
        <taxon>Ecdysozoa</taxon>
        <taxon>Nematoda</taxon>
        <taxon>Chromadorea</taxon>
        <taxon>Rhabditida</taxon>
        <taxon>Rhabditina</taxon>
        <taxon>Rhabditomorpha</taxon>
        <taxon>Strongyloidea</taxon>
        <taxon>Heligmosomidae</taxon>
        <taxon>Heligmosomoides</taxon>
    </lineage>
</organism>